<accession>A0ABY1QSK9</accession>
<dbReference type="NCBIfam" id="NF033580">
    <property type="entry name" value="transpos_IS5_3"/>
    <property type="match status" value="1"/>
</dbReference>
<comment type="caution">
    <text evidence="3">The sequence shown here is derived from an EMBL/GenBank/DDBJ whole genome shotgun (WGS) entry which is preliminary data.</text>
</comment>
<dbReference type="InterPro" id="IPR025161">
    <property type="entry name" value="IS402-like_dom"/>
</dbReference>
<feature type="domain" description="Insertion element IS402-like" evidence="2">
    <location>
        <begin position="6"/>
        <end position="79"/>
    </location>
</feature>
<dbReference type="Pfam" id="PF13340">
    <property type="entry name" value="DUF4096"/>
    <property type="match status" value="1"/>
</dbReference>
<dbReference type="EMBL" id="FXUL01000030">
    <property type="protein sequence ID" value="SMP78934.1"/>
    <property type="molecule type" value="Genomic_DNA"/>
</dbReference>
<reference evidence="3 4" key="1">
    <citation type="submission" date="2017-05" db="EMBL/GenBank/DDBJ databases">
        <authorList>
            <person name="Varghese N."/>
            <person name="Submissions S."/>
        </authorList>
    </citation>
    <scope>NUCLEOTIDE SEQUENCE [LARGE SCALE GENOMIC DNA]</scope>
    <source>
        <strain evidence="3 4">DSM 26001</strain>
    </source>
</reference>
<name>A0ABY1QSK9_9BURK</name>
<dbReference type="PANTHER" id="PTHR46637:SF1">
    <property type="entry name" value="BLL5188 PROTEIN"/>
    <property type="match status" value="1"/>
</dbReference>
<keyword evidence="4" id="KW-1185">Reference proteome</keyword>
<dbReference type="Proteomes" id="UP001158049">
    <property type="component" value="Unassembled WGS sequence"/>
</dbReference>
<sequence>MLRTLLRDDQRVQIETLLQGKADDRGRSGANNRLFIEAVLWIARTGSPWRDLPTAFGPWNSIYVRFARWADKNVWQNIFAFLSEDADCEEVFIDSTVMRAHQHAAGAAKKKGEQALGRSRGGLTTKIHACVEGLGQMARFTLTGGQVADITHAQTLIEQMQPGAVLSDKAYDADALLAYIDSKDAKAVIPPKTNRKNQRAFDKHQYRNRNLIERFFAKLKQFRRVATRYDKLDSRFTSFIALAASVIWLQ</sequence>
<feature type="domain" description="Transposase IS4-like" evidence="1">
    <location>
        <begin position="91"/>
        <end position="245"/>
    </location>
</feature>
<dbReference type="RefSeq" id="WP_283445180.1">
    <property type="nucleotide sequence ID" value="NZ_FXUL01000030.1"/>
</dbReference>
<protein>
    <submittedName>
        <fullName evidence="3">Transposase, IS4 family</fullName>
    </submittedName>
</protein>
<dbReference type="InterPro" id="IPR052909">
    <property type="entry name" value="Transposase_6_like"/>
</dbReference>
<organism evidence="3 4">
    <name type="scientific">Noviherbaspirillum suwonense</name>
    <dbReference type="NCBI Taxonomy" id="1224511"/>
    <lineage>
        <taxon>Bacteria</taxon>
        <taxon>Pseudomonadati</taxon>
        <taxon>Pseudomonadota</taxon>
        <taxon>Betaproteobacteria</taxon>
        <taxon>Burkholderiales</taxon>
        <taxon>Oxalobacteraceae</taxon>
        <taxon>Noviherbaspirillum</taxon>
    </lineage>
</organism>
<evidence type="ECO:0000259" key="2">
    <source>
        <dbReference type="Pfam" id="PF13340"/>
    </source>
</evidence>
<evidence type="ECO:0000313" key="3">
    <source>
        <dbReference type="EMBL" id="SMP78934.1"/>
    </source>
</evidence>
<dbReference type="PANTHER" id="PTHR46637">
    <property type="entry name" value="TIS1421-TRANSPOSASE PROTEIN A"/>
    <property type="match status" value="1"/>
</dbReference>
<evidence type="ECO:0000313" key="4">
    <source>
        <dbReference type="Proteomes" id="UP001158049"/>
    </source>
</evidence>
<proteinExistence type="predicted"/>
<evidence type="ECO:0000259" key="1">
    <source>
        <dbReference type="Pfam" id="PF01609"/>
    </source>
</evidence>
<dbReference type="InterPro" id="IPR002559">
    <property type="entry name" value="Transposase_11"/>
</dbReference>
<gene>
    <name evidence="3" type="ORF">SAMN06295970_13011</name>
</gene>
<dbReference type="Pfam" id="PF01609">
    <property type="entry name" value="DDE_Tnp_1"/>
    <property type="match status" value="1"/>
</dbReference>